<evidence type="ECO:0000313" key="3">
    <source>
        <dbReference type="Proteomes" id="UP001061958"/>
    </source>
</evidence>
<accession>A0A9C7UT04</accession>
<dbReference type="Proteomes" id="UP001061958">
    <property type="component" value="Unassembled WGS sequence"/>
</dbReference>
<protein>
    <submittedName>
        <fullName evidence="2">Uncharacterized protein</fullName>
    </submittedName>
</protein>
<dbReference type="OrthoDB" id="10442320at2759"/>
<dbReference type="EMBL" id="BQMJ01000054">
    <property type="protein sequence ID" value="GJQ14378.1"/>
    <property type="molecule type" value="Genomic_DNA"/>
</dbReference>
<evidence type="ECO:0000256" key="1">
    <source>
        <dbReference type="SAM" id="MobiDB-lite"/>
    </source>
</evidence>
<evidence type="ECO:0000313" key="2">
    <source>
        <dbReference type="EMBL" id="GJQ14378.1"/>
    </source>
</evidence>
<name>A0A9C7UT04_9RHOD</name>
<proteinExistence type="predicted"/>
<sequence>MGGDTNRPSRGNFNFSRPRGRGGRGRTKESVNNAKIENRVQRTVQKTSTVSFQEDLEITPPNTVNSFQRSSRFNAEEVEKKLQQRYDEAMHSALQSTSGTRLCRTNQKPWSKGSAPVISSKDFLATLQVAQKDFESPDSTSPGGK</sequence>
<dbReference type="AlphaFoldDB" id="A0A9C7UT04"/>
<gene>
    <name evidence="2" type="ORF">GpartN1_g6169.t1</name>
</gene>
<feature type="compositionally biased region" description="Polar residues" evidence="1">
    <location>
        <begin position="1"/>
        <end position="15"/>
    </location>
</feature>
<comment type="caution">
    <text evidence="2">The sequence shown here is derived from an EMBL/GenBank/DDBJ whole genome shotgun (WGS) entry which is preliminary data.</text>
</comment>
<reference evidence="2" key="2">
    <citation type="submission" date="2022-01" db="EMBL/GenBank/DDBJ databases">
        <authorList>
            <person name="Hirooka S."/>
            <person name="Miyagishima S.Y."/>
        </authorList>
    </citation>
    <scope>NUCLEOTIDE SEQUENCE</scope>
    <source>
        <strain evidence="2">NBRC 102759</strain>
    </source>
</reference>
<organism evidence="2 3">
    <name type="scientific">Galdieria partita</name>
    <dbReference type="NCBI Taxonomy" id="83374"/>
    <lineage>
        <taxon>Eukaryota</taxon>
        <taxon>Rhodophyta</taxon>
        <taxon>Bangiophyceae</taxon>
        <taxon>Galdieriales</taxon>
        <taxon>Galdieriaceae</taxon>
        <taxon>Galdieria</taxon>
    </lineage>
</organism>
<reference evidence="2" key="1">
    <citation type="journal article" date="2022" name="Proc. Natl. Acad. Sci. U.S.A.">
        <title>Life cycle and functional genomics of the unicellular red alga Galdieria for elucidating algal and plant evolution and industrial use.</title>
        <authorList>
            <person name="Hirooka S."/>
            <person name="Itabashi T."/>
            <person name="Ichinose T.M."/>
            <person name="Onuma R."/>
            <person name="Fujiwara T."/>
            <person name="Yamashita S."/>
            <person name="Jong L.W."/>
            <person name="Tomita R."/>
            <person name="Iwane A.H."/>
            <person name="Miyagishima S.Y."/>
        </authorList>
    </citation>
    <scope>NUCLEOTIDE SEQUENCE</scope>
    <source>
        <strain evidence="2">NBRC 102759</strain>
    </source>
</reference>
<feature type="region of interest" description="Disordered" evidence="1">
    <location>
        <begin position="1"/>
        <end position="35"/>
    </location>
</feature>
<feature type="compositionally biased region" description="Polar residues" evidence="1">
    <location>
        <begin position="93"/>
        <end position="109"/>
    </location>
</feature>
<feature type="region of interest" description="Disordered" evidence="1">
    <location>
        <begin position="91"/>
        <end position="116"/>
    </location>
</feature>
<keyword evidence="3" id="KW-1185">Reference proteome</keyword>